<gene>
    <name evidence="1" type="ORF">BDM02DRAFT_3261179</name>
</gene>
<comment type="caution">
    <text evidence="1">The sequence shown here is derived from an EMBL/GenBank/DDBJ whole genome shotgun (WGS) entry which is preliminary data.</text>
</comment>
<dbReference type="Proteomes" id="UP000886501">
    <property type="component" value="Unassembled WGS sequence"/>
</dbReference>
<organism evidence="1 2">
    <name type="scientific">Thelephora ganbajun</name>
    <name type="common">Ganba fungus</name>
    <dbReference type="NCBI Taxonomy" id="370292"/>
    <lineage>
        <taxon>Eukaryota</taxon>
        <taxon>Fungi</taxon>
        <taxon>Dikarya</taxon>
        <taxon>Basidiomycota</taxon>
        <taxon>Agaricomycotina</taxon>
        <taxon>Agaricomycetes</taxon>
        <taxon>Thelephorales</taxon>
        <taxon>Thelephoraceae</taxon>
        <taxon>Thelephora</taxon>
    </lineage>
</organism>
<name>A0ACB6ZFY1_THEGA</name>
<dbReference type="EMBL" id="MU118017">
    <property type="protein sequence ID" value="KAF9648233.1"/>
    <property type="molecule type" value="Genomic_DNA"/>
</dbReference>
<proteinExistence type="predicted"/>
<evidence type="ECO:0000313" key="2">
    <source>
        <dbReference type="Proteomes" id="UP000886501"/>
    </source>
</evidence>
<protein>
    <submittedName>
        <fullName evidence="1">Uncharacterized protein</fullName>
    </submittedName>
</protein>
<accession>A0ACB6ZFY1</accession>
<evidence type="ECO:0000313" key="1">
    <source>
        <dbReference type="EMBL" id="KAF9648233.1"/>
    </source>
</evidence>
<reference evidence="1" key="1">
    <citation type="submission" date="2019-10" db="EMBL/GenBank/DDBJ databases">
        <authorList>
            <consortium name="DOE Joint Genome Institute"/>
            <person name="Kuo A."/>
            <person name="Miyauchi S."/>
            <person name="Kiss E."/>
            <person name="Drula E."/>
            <person name="Kohler A."/>
            <person name="Sanchez-Garcia M."/>
            <person name="Andreopoulos B."/>
            <person name="Barry K.W."/>
            <person name="Bonito G."/>
            <person name="Buee M."/>
            <person name="Carver A."/>
            <person name="Chen C."/>
            <person name="Cichocki N."/>
            <person name="Clum A."/>
            <person name="Culley D."/>
            <person name="Crous P.W."/>
            <person name="Fauchery L."/>
            <person name="Girlanda M."/>
            <person name="Hayes R."/>
            <person name="Keri Z."/>
            <person name="Labutti K."/>
            <person name="Lipzen A."/>
            <person name="Lombard V."/>
            <person name="Magnuson J."/>
            <person name="Maillard F."/>
            <person name="Morin E."/>
            <person name="Murat C."/>
            <person name="Nolan M."/>
            <person name="Ohm R."/>
            <person name="Pangilinan J."/>
            <person name="Pereira M."/>
            <person name="Perotto S."/>
            <person name="Peter M."/>
            <person name="Riley R."/>
            <person name="Sitrit Y."/>
            <person name="Stielow B."/>
            <person name="Szollosi G."/>
            <person name="Zifcakova L."/>
            <person name="Stursova M."/>
            <person name="Spatafora J.W."/>
            <person name="Tedersoo L."/>
            <person name="Vaario L.-M."/>
            <person name="Yamada A."/>
            <person name="Yan M."/>
            <person name="Wang P."/>
            <person name="Xu J."/>
            <person name="Bruns T."/>
            <person name="Baldrian P."/>
            <person name="Vilgalys R."/>
            <person name="Henrissat B."/>
            <person name="Grigoriev I.V."/>
            <person name="Hibbett D."/>
            <person name="Nagy L.G."/>
            <person name="Martin F.M."/>
        </authorList>
    </citation>
    <scope>NUCLEOTIDE SEQUENCE</scope>
    <source>
        <strain evidence="1">P2</strain>
    </source>
</reference>
<sequence>MSSSALKDIIDLGHDVASLKYYKVAVATIFFYDYLLTLADEASNFVSVDIRLAYYLCQRSNSLGTGGNHGVLAVGIPALGADFGISSNVPATEPFRPPSLTHVRCSCVKTAFFSVLAFVWSTLLAQVVLTLRIYAITGKNRMITVCLGIITMSQFTFGLYGSVIYATHGARQILPIPLDTYRICTFEQHVSQEIVYTTISLVYDFLVFSVIIYLVARSNVYRFPIPSLLKTIAQDATLYFLVIFTSHLMLELTLLLGRPSLQVLPAVGNVVYLPVMITRLMLSLRKANASQECGWSLGAPTAHTTMAFAERRGVTDAGDEVHLDTYASGHEGTQSQT</sequence>
<reference evidence="1" key="2">
    <citation type="journal article" date="2020" name="Nat. Commun.">
        <title>Large-scale genome sequencing of mycorrhizal fungi provides insights into the early evolution of symbiotic traits.</title>
        <authorList>
            <person name="Miyauchi S."/>
            <person name="Kiss E."/>
            <person name="Kuo A."/>
            <person name="Drula E."/>
            <person name="Kohler A."/>
            <person name="Sanchez-Garcia M."/>
            <person name="Morin E."/>
            <person name="Andreopoulos B."/>
            <person name="Barry K.W."/>
            <person name="Bonito G."/>
            <person name="Buee M."/>
            <person name="Carver A."/>
            <person name="Chen C."/>
            <person name="Cichocki N."/>
            <person name="Clum A."/>
            <person name="Culley D."/>
            <person name="Crous P.W."/>
            <person name="Fauchery L."/>
            <person name="Girlanda M."/>
            <person name="Hayes R.D."/>
            <person name="Keri Z."/>
            <person name="LaButti K."/>
            <person name="Lipzen A."/>
            <person name="Lombard V."/>
            <person name="Magnuson J."/>
            <person name="Maillard F."/>
            <person name="Murat C."/>
            <person name="Nolan M."/>
            <person name="Ohm R.A."/>
            <person name="Pangilinan J."/>
            <person name="Pereira M.F."/>
            <person name="Perotto S."/>
            <person name="Peter M."/>
            <person name="Pfister S."/>
            <person name="Riley R."/>
            <person name="Sitrit Y."/>
            <person name="Stielow J.B."/>
            <person name="Szollosi G."/>
            <person name="Zifcakova L."/>
            <person name="Stursova M."/>
            <person name="Spatafora J.W."/>
            <person name="Tedersoo L."/>
            <person name="Vaario L.M."/>
            <person name="Yamada A."/>
            <person name="Yan M."/>
            <person name="Wang P."/>
            <person name="Xu J."/>
            <person name="Bruns T."/>
            <person name="Baldrian P."/>
            <person name="Vilgalys R."/>
            <person name="Dunand C."/>
            <person name="Henrissat B."/>
            <person name="Grigoriev I.V."/>
            <person name="Hibbett D."/>
            <person name="Nagy L.G."/>
            <person name="Martin F.M."/>
        </authorList>
    </citation>
    <scope>NUCLEOTIDE SEQUENCE</scope>
    <source>
        <strain evidence="1">P2</strain>
    </source>
</reference>
<keyword evidence="2" id="KW-1185">Reference proteome</keyword>